<dbReference type="EMBL" id="CBTB010000287">
    <property type="protein sequence ID" value="CDH35043.1"/>
    <property type="molecule type" value="Genomic_DNA"/>
</dbReference>
<reference evidence="2" key="1">
    <citation type="submission" date="2013-07" db="EMBL/GenBank/DDBJ databases">
        <title>Sub-species coevolution in mutualistic symbiosis.</title>
        <authorList>
            <person name="Murfin K."/>
            <person name="Klassen J."/>
            <person name="Lee M."/>
            <person name="Forst S."/>
            <person name="Stock P."/>
            <person name="Goodrich-Blair H."/>
        </authorList>
    </citation>
    <scope>NUCLEOTIDE SEQUENCE [LARGE SCALE GENOMIC DNA]</scope>
    <source>
        <strain evidence="2">Intermedium</strain>
    </source>
</reference>
<organism evidence="2 3">
    <name type="scientific">Xenorhabdus bovienii str. Intermedium</name>
    <dbReference type="NCBI Taxonomy" id="1379677"/>
    <lineage>
        <taxon>Bacteria</taxon>
        <taxon>Pseudomonadati</taxon>
        <taxon>Pseudomonadota</taxon>
        <taxon>Gammaproteobacteria</taxon>
        <taxon>Enterobacterales</taxon>
        <taxon>Morganellaceae</taxon>
        <taxon>Xenorhabdus</taxon>
    </lineage>
</organism>
<proteinExistence type="predicted"/>
<sequence length="40" mass="4325">MKLGGKVTDSMHDCVEKSTSQPTIDLKKGLIFQPPVIPAN</sequence>
<gene>
    <name evidence="2" type="ORF">XBI1_770017</name>
</gene>
<dbReference type="Proteomes" id="UP000028480">
    <property type="component" value="Unassembled WGS sequence"/>
</dbReference>
<evidence type="ECO:0000313" key="3">
    <source>
        <dbReference type="Proteomes" id="UP000028480"/>
    </source>
</evidence>
<evidence type="ECO:0000256" key="1">
    <source>
        <dbReference type="SAM" id="MobiDB-lite"/>
    </source>
</evidence>
<name>A0A077QNZ5_XENBV</name>
<accession>A0A077QNZ5</accession>
<feature type="region of interest" description="Disordered" evidence="1">
    <location>
        <begin position="1"/>
        <end position="20"/>
    </location>
</feature>
<protein>
    <submittedName>
        <fullName evidence="2">Uncharacterized protein</fullName>
    </submittedName>
</protein>
<evidence type="ECO:0000313" key="2">
    <source>
        <dbReference type="EMBL" id="CDH35043.1"/>
    </source>
</evidence>
<dbReference type="HOGENOM" id="CLU_3298733_0_0_6"/>
<dbReference type="AlphaFoldDB" id="A0A077QNZ5"/>
<comment type="caution">
    <text evidence="2">The sequence shown here is derived from an EMBL/GenBank/DDBJ whole genome shotgun (WGS) entry which is preliminary data.</text>
</comment>